<evidence type="ECO:0000256" key="7">
    <source>
        <dbReference type="ARBA" id="ARBA00023136"/>
    </source>
</evidence>
<dbReference type="Pfam" id="PF02949">
    <property type="entry name" value="7tm_6"/>
    <property type="match status" value="1"/>
</dbReference>
<dbReference type="PANTHER" id="PTHR21137:SF35">
    <property type="entry name" value="ODORANT RECEPTOR 19A-RELATED"/>
    <property type="match status" value="1"/>
</dbReference>
<evidence type="ECO:0000256" key="10">
    <source>
        <dbReference type="RuleBase" id="RU351113"/>
    </source>
</evidence>
<evidence type="ECO:0000256" key="8">
    <source>
        <dbReference type="ARBA" id="ARBA00023170"/>
    </source>
</evidence>
<comment type="subcellular location">
    <subcellularLocation>
        <location evidence="1 10">Cell membrane</location>
        <topology evidence="1 10">Multi-pass membrane protein</topology>
    </subcellularLocation>
</comment>
<evidence type="ECO:0000313" key="11">
    <source>
        <dbReference type="EMBL" id="KAL0112578.1"/>
    </source>
</evidence>
<organism evidence="11 12">
    <name type="scientific">Cardiocondyla obscurior</name>
    <dbReference type="NCBI Taxonomy" id="286306"/>
    <lineage>
        <taxon>Eukaryota</taxon>
        <taxon>Metazoa</taxon>
        <taxon>Ecdysozoa</taxon>
        <taxon>Arthropoda</taxon>
        <taxon>Hexapoda</taxon>
        <taxon>Insecta</taxon>
        <taxon>Pterygota</taxon>
        <taxon>Neoptera</taxon>
        <taxon>Endopterygota</taxon>
        <taxon>Hymenoptera</taxon>
        <taxon>Apocrita</taxon>
        <taxon>Aculeata</taxon>
        <taxon>Formicoidea</taxon>
        <taxon>Formicidae</taxon>
        <taxon>Myrmicinae</taxon>
        <taxon>Cardiocondyla</taxon>
    </lineage>
</organism>
<evidence type="ECO:0000256" key="4">
    <source>
        <dbReference type="ARBA" id="ARBA00022692"/>
    </source>
</evidence>
<accession>A0AAW2FAQ0</accession>
<dbReference type="Proteomes" id="UP001430953">
    <property type="component" value="Unassembled WGS sequence"/>
</dbReference>
<dbReference type="GO" id="GO:0007165">
    <property type="term" value="P:signal transduction"/>
    <property type="evidence" value="ECO:0007669"/>
    <property type="project" value="UniProtKB-KW"/>
</dbReference>
<evidence type="ECO:0000256" key="1">
    <source>
        <dbReference type="ARBA" id="ARBA00004651"/>
    </source>
</evidence>
<feature type="transmembrane region" description="Helical" evidence="10">
    <location>
        <begin position="33"/>
        <end position="55"/>
    </location>
</feature>
<dbReference type="PANTHER" id="PTHR21137">
    <property type="entry name" value="ODORANT RECEPTOR"/>
    <property type="match status" value="1"/>
</dbReference>
<keyword evidence="8 10" id="KW-0675">Receptor</keyword>
<comment type="similarity">
    <text evidence="10">Belongs to the insect chemoreceptor superfamily. Heteromeric odorant receptor channel (TC 1.A.69) family.</text>
</comment>
<feature type="transmembrane region" description="Helical" evidence="10">
    <location>
        <begin position="129"/>
        <end position="151"/>
    </location>
</feature>
<keyword evidence="9 10" id="KW-0807">Transducer</keyword>
<dbReference type="AlphaFoldDB" id="A0AAW2FAQ0"/>
<keyword evidence="12" id="KW-1185">Reference proteome</keyword>
<dbReference type="InterPro" id="IPR004117">
    <property type="entry name" value="7tm6_olfct_rcpt"/>
</dbReference>
<dbReference type="GO" id="GO:0005549">
    <property type="term" value="F:odorant binding"/>
    <property type="evidence" value="ECO:0007669"/>
    <property type="project" value="InterPro"/>
</dbReference>
<evidence type="ECO:0000256" key="9">
    <source>
        <dbReference type="ARBA" id="ARBA00023224"/>
    </source>
</evidence>
<evidence type="ECO:0000256" key="3">
    <source>
        <dbReference type="ARBA" id="ARBA00022606"/>
    </source>
</evidence>
<evidence type="ECO:0000256" key="2">
    <source>
        <dbReference type="ARBA" id="ARBA00022475"/>
    </source>
</evidence>
<keyword evidence="7 10" id="KW-0472">Membrane</keyword>
<proteinExistence type="inferred from homology"/>
<keyword evidence="6 10" id="KW-1133">Transmembrane helix</keyword>
<gene>
    <name evidence="11" type="ORF">PUN28_012112</name>
</gene>
<feature type="transmembrane region" description="Helical" evidence="10">
    <location>
        <begin position="290"/>
        <end position="313"/>
    </location>
</feature>
<keyword evidence="2" id="KW-1003">Cell membrane</keyword>
<sequence>MDQDLNLLTFNLLMFTFCGIWRPMEWSSVRAKLFYRVFSIFVVFSIYFLTTTQFLDIIFVANNIDDFATNSSMFFSIMAVTCKATVVIVRRKEIINLIQTLMEKPHKPQNKDEVTIQTKFDKYIRSSCLTYMILATGSITGLTVGSILNILHGHLPYRIWLPFNYSVRVFYILAGHQMITLTFVATVSVAAEIMVYGFFLQTCAQLEIFEDRLRKLIINKTTNNKYQGNARSLNEEKTEISDCINYHLSIYKYAKTVNIVFNEILFFQFFGSIIVLCTSVYFLSKHIKDLSAIIFLLMYTVCMFAQIFVYCWAGNEVILKSANTGEAIYCMDWPSLSVNEKKELMMIMARCEIPIQFTSSFLVTMSLQSYGSILKTSYSAFNLLQK</sequence>
<dbReference type="GO" id="GO:0005886">
    <property type="term" value="C:plasma membrane"/>
    <property type="evidence" value="ECO:0007669"/>
    <property type="project" value="UniProtKB-SubCell"/>
</dbReference>
<name>A0AAW2FAQ0_9HYME</name>
<evidence type="ECO:0000256" key="5">
    <source>
        <dbReference type="ARBA" id="ARBA00022725"/>
    </source>
</evidence>
<keyword evidence="3 10" id="KW-0716">Sensory transduction</keyword>
<feature type="transmembrane region" description="Helical" evidence="10">
    <location>
        <begin position="264"/>
        <end position="284"/>
    </location>
</feature>
<evidence type="ECO:0000313" key="12">
    <source>
        <dbReference type="Proteomes" id="UP001430953"/>
    </source>
</evidence>
<protein>
    <recommendedName>
        <fullName evidence="10">Odorant receptor</fullName>
    </recommendedName>
</protein>
<comment type="caution">
    <text evidence="11">The sequence shown here is derived from an EMBL/GenBank/DDBJ whole genome shotgun (WGS) entry which is preliminary data.</text>
</comment>
<reference evidence="11 12" key="1">
    <citation type="submission" date="2023-03" db="EMBL/GenBank/DDBJ databases">
        <title>High recombination rates correlate with genetic variation in Cardiocondyla obscurior ants.</title>
        <authorList>
            <person name="Errbii M."/>
        </authorList>
    </citation>
    <scope>NUCLEOTIDE SEQUENCE [LARGE SCALE GENOMIC DNA]</scope>
    <source>
        <strain evidence="11">Alpha-2009</strain>
        <tissue evidence="11">Whole body</tissue>
    </source>
</reference>
<dbReference type="EMBL" id="JADYXP020000012">
    <property type="protein sequence ID" value="KAL0112578.1"/>
    <property type="molecule type" value="Genomic_DNA"/>
</dbReference>
<feature type="transmembrane region" description="Helical" evidence="10">
    <location>
        <begin position="67"/>
        <end position="89"/>
    </location>
</feature>
<feature type="transmembrane region" description="Helical" evidence="10">
    <location>
        <begin position="171"/>
        <end position="199"/>
    </location>
</feature>
<keyword evidence="4 10" id="KW-0812">Transmembrane</keyword>
<evidence type="ECO:0000256" key="6">
    <source>
        <dbReference type="ARBA" id="ARBA00022989"/>
    </source>
</evidence>
<dbReference type="GO" id="GO:0004984">
    <property type="term" value="F:olfactory receptor activity"/>
    <property type="evidence" value="ECO:0007669"/>
    <property type="project" value="InterPro"/>
</dbReference>
<feature type="transmembrane region" description="Helical" evidence="10">
    <location>
        <begin position="6"/>
        <end position="21"/>
    </location>
</feature>
<keyword evidence="5 10" id="KW-0552">Olfaction</keyword>